<protein>
    <recommendedName>
        <fullName evidence="7">Putative 4-hydroxy-4-methyl-2-oxoglutarate aldolase</fullName>
        <ecNumber evidence="6">4.1.1.112</ecNumber>
        <ecNumber evidence="5">4.1.3.17</ecNumber>
    </recommendedName>
    <alternativeName>
        <fullName evidence="11">Oxaloacetate decarboxylase</fullName>
    </alternativeName>
    <alternativeName>
        <fullName evidence="9">Regulator of ribonuclease activity homolog</fullName>
    </alternativeName>
    <alternativeName>
        <fullName evidence="10">RraA-like protein</fullName>
    </alternativeName>
</protein>
<dbReference type="PANTHER" id="PTHR33254:SF4">
    <property type="entry name" value="4-HYDROXY-4-METHYL-2-OXOGLUTARATE ALDOLASE 3-RELATED"/>
    <property type="match status" value="1"/>
</dbReference>
<dbReference type="EMBL" id="FOKG01000017">
    <property type="protein sequence ID" value="SFB53739.1"/>
    <property type="molecule type" value="Genomic_DNA"/>
</dbReference>
<gene>
    <name evidence="14" type="ORF">SAMN05216266_11798</name>
</gene>
<evidence type="ECO:0000256" key="6">
    <source>
        <dbReference type="ARBA" id="ARBA00012947"/>
    </source>
</evidence>
<dbReference type="CDD" id="cd16841">
    <property type="entry name" value="RraA_family"/>
    <property type="match status" value="1"/>
</dbReference>
<feature type="binding site" evidence="13">
    <location>
        <begin position="101"/>
        <end position="104"/>
    </location>
    <ligand>
        <name>substrate</name>
    </ligand>
</feature>
<evidence type="ECO:0000256" key="11">
    <source>
        <dbReference type="ARBA" id="ARBA00032305"/>
    </source>
</evidence>
<evidence type="ECO:0000256" key="5">
    <source>
        <dbReference type="ARBA" id="ARBA00012213"/>
    </source>
</evidence>
<dbReference type="GO" id="GO:0008948">
    <property type="term" value="F:oxaloacetate decarboxylase activity"/>
    <property type="evidence" value="ECO:0007669"/>
    <property type="project" value="UniProtKB-EC"/>
</dbReference>
<evidence type="ECO:0000256" key="8">
    <source>
        <dbReference type="ARBA" id="ARBA00025046"/>
    </source>
</evidence>
<dbReference type="EC" id="4.1.3.17" evidence="5"/>
<dbReference type="Gene3D" id="3.50.30.40">
    <property type="entry name" value="Ribonuclease E inhibitor RraA/RraA-like"/>
    <property type="match status" value="1"/>
</dbReference>
<dbReference type="STRING" id="490629.SAMN05216266_11798"/>
<sequence>MNQVRLHTPSKPLDRDVADRFSRVTVSSISDSLERMAGAVGVNVVGNSLSALNGRAMVGSAMTVRTRPGDNLVVHKALDLADPGDVLVIDARGELVNAILGELMAEYAATRGIAGLVVDGAVRDRESISSGQLPVFSKGFSHLGPYKSGPGEIHGTVTIGGVTVQDGDIIVGDADGVVVVPRARALEALNAAERVVESEAHQQQAIRSGSWDRSWIDAVAQVVYIGEET</sequence>
<name>A0A1I1BTI0_9PSEU</name>
<accession>A0A1I1BTI0</accession>
<evidence type="ECO:0000256" key="3">
    <source>
        <dbReference type="ARBA" id="ARBA00008621"/>
    </source>
</evidence>
<dbReference type="Pfam" id="PF03737">
    <property type="entry name" value="RraA-like"/>
    <property type="match status" value="1"/>
</dbReference>
<comment type="catalytic activity">
    <reaction evidence="12">
        <text>oxaloacetate + H(+) = pyruvate + CO2</text>
        <dbReference type="Rhea" id="RHEA:15641"/>
        <dbReference type="ChEBI" id="CHEBI:15361"/>
        <dbReference type="ChEBI" id="CHEBI:15378"/>
        <dbReference type="ChEBI" id="CHEBI:16452"/>
        <dbReference type="ChEBI" id="CHEBI:16526"/>
        <dbReference type="EC" id="4.1.1.112"/>
    </reaction>
</comment>
<comment type="similarity">
    <text evidence="3">Belongs to the class II aldolase/RraA-like family.</text>
</comment>
<dbReference type="SUPFAM" id="SSF89562">
    <property type="entry name" value="RraA-like"/>
    <property type="match status" value="1"/>
</dbReference>
<dbReference type="RefSeq" id="WP_091676036.1">
    <property type="nucleotide sequence ID" value="NZ_FOKG01000017.1"/>
</dbReference>
<evidence type="ECO:0000256" key="2">
    <source>
        <dbReference type="ARBA" id="ARBA00001968"/>
    </source>
</evidence>
<dbReference type="EC" id="4.1.1.112" evidence="6"/>
<comment type="cofactor">
    <cofactor evidence="13">
        <name>Mg(2+)</name>
        <dbReference type="ChEBI" id="CHEBI:18420"/>
    </cofactor>
</comment>
<dbReference type="OrthoDB" id="943692at2"/>
<comment type="subunit">
    <text evidence="4">Homotrimer.</text>
</comment>
<evidence type="ECO:0000256" key="12">
    <source>
        <dbReference type="ARBA" id="ARBA00047973"/>
    </source>
</evidence>
<evidence type="ECO:0000256" key="9">
    <source>
        <dbReference type="ARBA" id="ARBA00029596"/>
    </source>
</evidence>
<keyword evidence="13" id="KW-0460">Magnesium</keyword>
<comment type="function">
    <text evidence="8">Catalyzes the aldol cleavage of 4-hydroxy-4-methyl-2-oxoglutarate (HMG) into 2 molecules of pyruvate. Also contains a secondary oxaloacetate (OAA) decarboxylase activity due to the common pyruvate enolate transition state formed following C-C bond cleavage in the retro-aldol and decarboxylation reactions.</text>
</comment>
<reference evidence="15" key="1">
    <citation type="submission" date="2016-10" db="EMBL/GenBank/DDBJ databases">
        <authorList>
            <person name="Varghese N."/>
            <person name="Submissions S."/>
        </authorList>
    </citation>
    <scope>NUCLEOTIDE SEQUENCE [LARGE SCALE GENOMIC DNA]</scope>
    <source>
        <strain evidence="15">CGMCC 4.3568</strain>
    </source>
</reference>
<feature type="binding site" evidence="13">
    <location>
        <position position="124"/>
    </location>
    <ligand>
        <name>Mg(2+)</name>
        <dbReference type="ChEBI" id="CHEBI:18420"/>
    </ligand>
</feature>
<keyword evidence="15" id="KW-1185">Reference proteome</keyword>
<organism evidence="14 15">
    <name type="scientific">Amycolatopsis marina</name>
    <dbReference type="NCBI Taxonomy" id="490629"/>
    <lineage>
        <taxon>Bacteria</taxon>
        <taxon>Bacillati</taxon>
        <taxon>Actinomycetota</taxon>
        <taxon>Actinomycetes</taxon>
        <taxon>Pseudonocardiales</taxon>
        <taxon>Pseudonocardiaceae</taxon>
        <taxon>Amycolatopsis</taxon>
    </lineage>
</organism>
<dbReference type="PANTHER" id="PTHR33254">
    <property type="entry name" value="4-HYDROXY-4-METHYL-2-OXOGLUTARATE ALDOLASE 3-RELATED"/>
    <property type="match status" value="1"/>
</dbReference>
<dbReference type="NCBIfam" id="NF004850">
    <property type="entry name" value="PRK06201.1"/>
    <property type="match status" value="1"/>
</dbReference>
<proteinExistence type="inferred from homology"/>
<dbReference type="AlphaFoldDB" id="A0A1I1BTI0"/>
<evidence type="ECO:0000313" key="14">
    <source>
        <dbReference type="EMBL" id="SFB53739.1"/>
    </source>
</evidence>
<dbReference type="InterPro" id="IPR005493">
    <property type="entry name" value="RraA/RraA-like"/>
</dbReference>
<feature type="binding site" evidence="13">
    <location>
        <position position="123"/>
    </location>
    <ligand>
        <name>substrate</name>
    </ligand>
</feature>
<evidence type="ECO:0000256" key="7">
    <source>
        <dbReference type="ARBA" id="ARBA00016549"/>
    </source>
</evidence>
<dbReference type="GO" id="GO:0046872">
    <property type="term" value="F:metal ion binding"/>
    <property type="evidence" value="ECO:0007669"/>
    <property type="project" value="UniProtKB-KW"/>
</dbReference>
<evidence type="ECO:0000256" key="10">
    <source>
        <dbReference type="ARBA" id="ARBA00030169"/>
    </source>
</evidence>
<dbReference type="GO" id="GO:0047443">
    <property type="term" value="F:4-hydroxy-4-methyl-2-oxoglutarate aldolase activity"/>
    <property type="evidence" value="ECO:0007669"/>
    <property type="project" value="UniProtKB-EC"/>
</dbReference>
<evidence type="ECO:0000256" key="13">
    <source>
        <dbReference type="PIRSR" id="PIRSR605493-1"/>
    </source>
</evidence>
<keyword evidence="13" id="KW-0479">Metal-binding</keyword>
<comment type="cofactor">
    <cofactor evidence="2">
        <name>a divalent metal cation</name>
        <dbReference type="ChEBI" id="CHEBI:60240"/>
    </cofactor>
</comment>
<comment type="catalytic activity">
    <reaction evidence="1">
        <text>4-hydroxy-4-methyl-2-oxoglutarate = 2 pyruvate</text>
        <dbReference type="Rhea" id="RHEA:22748"/>
        <dbReference type="ChEBI" id="CHEBI:15361"/>
        <dbReference type="ChEBI" id="CHEBI:58276"/>
        <dbReference type="EC" id="4.1.3.17"/>
    </reaction>
</comment>
<evidence type="ECO:0000256" key="1">
    <source>
        <dbReference type="ARBA" id="ARBA00001342"/>
    </source>
</evidence>
<evidence type="ECO:0000256" key="4">
    <source>
        <dbReference type="ARBA" id="ARBA00011233"/>
    </source>
</evidence>
<evidence type="ECO:0000313" key="15">
    <source>
        <dbReference type="Proteomes" id="UP000243799"/>
    </source>
</evidence>
<dbReference type="Proteomes" id="UP000243799">
    <property type="component" value="Unassembled WGS sequence"/>
</dbReference>
<dbReference type="InterPro" id="IPR036704">
    <property type="entry name" value="RraA/RraA-like_sf"/>
</dbReference>